<sequence length="85" mass="9228">MALNSPTHTLLELNLPCTSTANLSIIDDALYPQSHQVKTVSKLYPISNPILFSQIITPDALSQSQTGQVAMVLFSFVSTNCKMST</sequence>
<dbReference type="Proteomes" id="UP001283361">
    <property type="component" value="Unassembled WGS sequence"/>
</dbReference>
<evidence type="ECO:0000313" key="2">
    <source>
        <dbReference type="Proteomes" id="UP001283361"/>
    </source>
</evidence>
<name>A0AAE1ABP4_9GAST</name>
<reference evidence="1" key="1">
    <citation type="journal article" date="2023" name="G3 (Bethesda)">
        <title>A reference genome for the long-term kleptoplast-retaining sea slug Elysia crispata morphotype clarki.</title>
        <authorList>
            <person name="Eastman K.E."/>
            <person name="Pendleton A.L."/>
            <person name="Shaikh M.A."/>
            <person name="Suttiyut T."/>
            <person name="Ogas R."/>
            <person name="Tomko P."/>
            <person name="Gavelis G."/>
            <person name="Widhalm J.R."/>
            <person name="Wisecaver J.H."/>
        </authorList>
    </citation>
    <scope>NUCLEOTIDE SEQUENCE</scope>
    <source>
        <strain evidence="1">ECLA1</strain>
    </source>
</reference>
<organism evidence="1 2">
    <name type="scientific">Elysia crispata</name>
    <name type="common">lettuce slug</name>
    <dbReference type="NCBI Taxonomy" id="231223"/>
    <lineage>
        <taxon>Eukaryota</taxon>
        <taxon>Metazoa</taxon>
        <taxon>Spiralia</taxon>
        <taxon>Lophotrochozoa</taxon>
        <taxon>Mollusca</taxon>
        <taxon>Gastropoda</taxon>
        <taxon>Heterobranchia</taxon>
        <taxon>Euthyneura</taxon>
        <taxon>Panpulmonata</taxon>
        <taxon>Sacoglossa</taxon>
        <taxon>Placobranchoidea</taxon>
        <taxon>Plakobranchidae</taxon>
        <taxon>Elysia</taxon>
    </lineage>
</organism>
<keyword evidence="2" id="KW-1185">Reference proteome</keyword>
<dbReference type="AlphaFoldDB" id="A0AAE1ABP4"/>
<proteinExistence type="predicted"/>
<dbReference type="EMBL" id="JAWDGP010002181">
    <property type="protein sequence ID" value="KAK3784929.1"/>
    <property type="molecule type" value="Genomic_DNA"/>
</dbReference>
<evidence type="ECO:0000313" key="1">
    <source>
        <dbReference type="EMBL" id="KAK3784929.1"/>
    </source>
</evidence>
<gene>
    <name evidence="1" type="ORF">RRG08_012348</name>
</gene>
<protein>
    <submittedName>
        <fullName evidence="1">Uncharacterized protein</fullName>
    </submittedName>
</protein>
<accession>A0AAE1ABP4</accession>
<comment type="caution">
    <text evidence="1">The sequence shown here is derived from an EMBL/GenBank/DDBJ whole genome shotgun (WGS) entry which is preliminary data.</text>
</comment>